<protein>
    <recommendedName>
        <fullName evidence="1">M23ase beta-sheet core domain-containing protein</fullName>
    </recommendedName>
</protein>
<dbReference type="EMBL" id="LAZR01031220">
    <property type="protein sequence ID" value="KKL54376.1"/>
    <property type="molecule type" value="Genomic_DNA"/>
</dbReference>
<dbReference type="InterPro" id="IPR016047">
    <property type="entry name" value="M23ase_b-sheet_dom"/>
</dbReference>
<dbReference type="InterPro" id="IPR011055">
    <property type="entry name" value="Dup_hybrid_motif"/>
</dbReference>
<accession>A0A0F9DKK6</accession>
<dbReference type="Gene3D" id="2.70.70.10">
    <property type="entry name" value="Glucose Permease (Domain IIA)"/>
    <property type="match status" value="1"/>
</dbReference>
<dbReference type="InterPro" id="IPR050570">
    <property type="entry name" value="Cell_wall_metabolism_enzyme"/>
</dbReference>
<dbReference type="CDD" id="cd12797">
    <property type="entry name" value="M23_peptidase"/>
    <property type="match status" value="1"/>
</dbReference>
<feature type="domain" description="M23ase beta-sheet core" evidence="1">
    <location>
        <begin position="68"/>
        <end position="156"/>
    </location>
</feature>
<dbReference type="GO" id="GO:0004222">
    <property type="term" value="F:metalloendopeptidase activity"/>
    <property type="evidence" value="ECO:0007669"/>
    <property type="project" value="TreeGrafter"/>
</dbReference>
<evidence type="ECO:0000259" key="1">
    <source>
        <dbReference type="Pfam" id="PF01551"/>
    </source>
</evidence>
<dbReference type="PANTHER" id="PTHR21666">
    <property type="entry name" value="PEPTIDASE-RELATED"/>
    <property type="match status" value="1"/>
</dbReference>
<proteinExistence type="predicted"/>
<dbReference type="PANTHER" id="PTHR21666:SF270">
    <property type="entry name" value="MUREIN HYDROLASE ACTIVATOR ENVC"/>
    <property type="match status" value="1"/>
</dbReference>
<sequence length="235" mass="25904">HAGPRLLDRGWPRARRRVMTELGPTTVTTGGQWGYGRIEGFPLDADISSPFGPRAPISLADGRVLTGSHAGIDLPAPKGMPVYHAGPEGTVKESGGSNTRGRYVLVEHDDGSGTRYVHLTEALQLAVGMRVRRGDIVGFVGTTGYSTGYHLHFEYIPNVDITGVADPLSLFRAVIEQADDVMSRDLSPIEVYTYLADAFSPAYDMSRDTQFRPTEKVTIGTRRYERWELLRQILE</sequence>
<dbReference type="SUPFAM" id="SSF51261">
    <property type="entry name" value="Duplicated hybrid motif"/>
    <property type="match status" value="1"/>
</dbReference>
<gene>
    <name evidence="2" type="ORF">LCGC14_2266010</name>
</gene>
<name>A0A0F9DKK6_9ZZZZ</name>
<evidence type="ECO:0000313" key="2">
    <source>
        <dbReference type="EMBL" id="KKL54376.1"/>
    </source>
</evidence>
<dbReference type="AlphaFoldDB" id="A0A0F9DKK6"/>
<reference evidence="2" key="1">
    <citation type="journal article" date="2015" name="Nature">
        <title>Complex archaea that bridge the gap between prokaryotes and eukaryotes.</title>
        <authorList>
            <person name="Spang A."/>
            <person name="Saw J.H."/>
            <person name="Jorgensen S.L."/>
            <person name="Zaremba-Niedzwiedzka K."/>
            <person name="Martijn J."/>
            <person name="Lind A.E."/>
            <person name="van Eijk R."/>
            <person name="Schleper C."/>
            <person name="Guy L."/>
            <person name="Ettema T.J."/>
        </authorList>
    </citation>
    <scope>NUCLEOTIDE SEQUENCE</scope>
</reference>
<dbReference type="Pfam" id="PF01551">
    <property type="entry name" value="Peptidase_M23"/>
    <property type="match status" value="1"/>
</dbReference>
<organism evidence="2">
    <name type="scientific">marine sediment metagenome</name>
    <dbReference type="NCBI Taxonomy" id="412755"/>
    <lineage>
        <taxon>unclassified sequences</taxon>
        <taxon>metagenomes</taxon>
        <taxon>ecological metagenomes</taxon>
    </lineage>
</organism>
<feature type="non-terminal residue" evidence="2">
    <location>
        <position position="1"/>
    </location>
</feature>
<comment type="caution">
    <text evidence="2">The sequence shown here is derived from an EMBL/GenBank/DDBJ whole genome shotgun (WGS) entry which is preliminary data.</text>
</comment>